<dbReference type="EMBL" id="SLWY01000002">
    <property type="protein sequence ID" value="TCO83308.1"/>
    <property type="molecule type" value="Genomic_DNA"/>
</dbReference>
<gene>
    <name evidence="7" type="ORF">EV699_1025</name>
</gene>
<dbReference type="Pfam" id="PF03705">
    <property type="entry name" value="CheR_N"/>
    <property type="match status" value="1"/>
</dbReference>
<keyword evidence="5" id="KW-0949">S-adenosyl-L-methionine</keyword>
<evidence type="ECO:0000256" key="3">
    <source>
        <dbReference type="ARBA" id="ARBA00022603"/>
    </source>
</evidence>
<evidence type="ECO:0000256" key="4">
    <source>
        <dbReference type="ARBA" id="ARBA00022679"/>
    </source>
</evidence>
<dbReference type="RefSeq" id="WP_132538134.1">
    <property type="nucleotide sequence ID" value="NZ_SLWY01000002.1"/>
</dbReference>
<keyword evidence="4 7" id="KW-0808">Transferase</keyword>
<evidence type="ECO:0000313" key="7">
    <source>
        <dbReference type="EMBL" id="TCO83308.1"/>
    </source>
</evidence>
<dbReference type="PRINTS" id="PR00996">
    <property type="entry name" value="CHERMTFRASE"/>
</dbReference>
<dbReference type="OrthoDB" id="9816309at2"/>
<dbReference type="InterPro" id="IPR022641">
    <property type="entry name" value="CheR_N"/>
</dbReference>
<evidence type="ECO:0000313" key="8">
    <source>
        <dbReference type="Proteomes" id="UP000295765"/>
    </source>
</evidence>
<dbReference type="SMART" id="SM00138">
    <property type="entry name" value="MeTrc"/>
    <property type="match status" value="1"/>
</dbReference>
<evidence type="ECO:0000256" key="5">
    <source>
        <dbReference type="ARBA" id="ARBA00022691"/>
    </source>
</evidence>
<proteinExistence type="predicted"/>
<dbReference type="SUPFAM" id="SSF53335">
    <property type="entry name" value="S-adenosyl-L-methionine-dependent methyltransferases"/>
    <property type="match status" value="1"/>
</dbReference>
<evidence type="ECO:0000259" key="6">
    <source>
        <dbReference type="PROSITE" id="PS50123"/>
    </source>
</evidence>
<dbReference type="Gene3D" id="1.10.155.10">
    <property type="entry name" value="Chemotaxis receptor methyltransferase CheR, N-terminal domain"/>
    <property type="match status" value="1"/>
</dbReference>
<dbReference type="GO" id="GO:0008983">
    <property type="term" value="F:protein-glutamate O-methyltransferase activity"/>
    <property type="evidence" value="ECO:0007669"/>
    <property type="project" value="UniProtKB-EC"/>
</dbReference>
<protein>
    <recommendedName>
        <fullName evidence="2">protein-glutamate O-methyltransferase</fullName>
        <ecNumber evidence="2">2.1.1.80</ecNumber>
    </recommendedName>
</protein>
<organism evidence="7 8">
    <name type="scientific">Plasticicumulans lactativorans</name>
    <dbReference type="NCBI Taxonomy" id="1133106"/>
    <lineage>
        <taxon>Bacteria</taxon>
        <taxon>Pseudomonadati</taxon>
        <taxon>Pseudomonadota</taxon>
        <taxon>Gammaproteobacteria</taxon>
        <taxon>Candidatus Competibacteraceae</taxon>
        <taxon>Plasticicumulans</taxon>
    </lineage>
</organism>
<evidence type="ECO:0000256" key="1">
    <source>
        <dbReference type="ARBA" id="ARBA00001541"/>
    </source>
</evidence>
<dbReference type="Gene3D" id="3.40.50.150">
    <property type="entry name" value="Vaccinia Virus protein VP39"/>
    <property type="match status" value="1"/>
</dbReference>
<accession>A0A4V2SDF8</accession>
<evidence type="ECO:0000256" key="2">
    <source>
        <dbReference type="ARBA" id="ARBA00012534"/>
    </source>
</evidence>
<dbReference type="Pfam" id="PF01739">
    <property type="entry name" value="CheR"/>
    <property type="match status" value="1"/>
</dbReference>
<feature type="domain" description="CheR-type methyltransferase" evidence="6">
    <location>
        <begin position="1"/>
        <end position="273"/>
    </location>
</feature>
<dbReference type="GO" id="GO:0032259">
    <property type="term" value="P:methylation"/>
    <property type="evidence" value="ECO:0007669"/>
    <property type="project" value="UniProtKB-KW"/>
</dbReference>
<dbReference type="PANTHER" id="PTHR24422">
    <property type="entry name" value="CHEMOTAXIS PROTEIN METHYLTRANSFERASE"/>
    <property type="match status" value="1"/>
</dbReference>
<reference evidence="7 8" key="1">
    <citation type="submission" date="2019-03" db="EMBL/GenBank/DDBJ databases">
        <title>Genomic Encyclopedia of Type Strains, Phase IV (KMG-IV): sequencing the most valuable type-strain genomes for metagenomic binning, comparative biology and taxonomic classification.</title>
        <authorList>
            <person name="Goeker M."/>
        </authorList>
    </citation>
    <scope>NUCLEOTIDE SEQUENCE [LARGE SCALE GENOMIC DNA]</scope>
    <source>
        <strain evidence="7 8">DSM 25287</strain>
    </source>
</reference>
<dbReference type="EC" id="2.1.1.80" evidence="2"/>
<dbReference type="PROSITE" id="PS50123">
    <property type="entry name" value="CHER"/>
    <property type="match status" value="1"/>
</dbReference>
<dbReference type="AlphaFoldDB" id="A0A4V2SDF8"/>
<dbReference type="InterPro" id="IPR050903">
    <property type="entry name" value="Bact_Chemotaxis_MeTrfase"/>
</dbReference>
<dbReference type="Proteomes" id="UP000295765">
    <property type="component" value="Unassembled WGS sequence"/>
</dbReference>
<dbReference type="PANTHER" id="PTHR24422:SF21">
    <property type="entry name" value="CHEMOTAXIS PROTEIN METHYLTRANSFERASE 1"/>
    <property type="match status" value="1"/>
</dbReference>
<dbReference type="InterPro" id="IPR000780">
    <property type="entry name" value="CheR_MeTrfase"/>
</dbReference>
<keyword evidence="3 7" id="KW-0489">Methyltransferase</keyword>
<dbReference type="InterPro" id="IPR036804">
    <property type="entry name" value="CheR_N_sf"/>
</dbReference>
<keyword evidence="8" id="KW-1185">Reference proteome</keyword>
<name>A0A4V2SDF8_9GAMM</name>
<comment type="caution">
    <text evidence="7">The sequence shown here is derived from an EMBL/GenBank/DDBJ whole genome shotgun (WGS) entry which is preliminary data.</text>
</comment>
<dbReference type="SUPFAM" id="SSF47757">
    <property type="entry name" value="Chemotaxis receptor methyltransferase CheR, N-terminal domain"/>
    <property type="match status" value="1"/>
</dbReference>
<sequence length="279" mass="32127">MLNRGDFDYICRLVQERSAIVLEAGKEYLVELRLKPLLRDCGVADMGAFVERLRSDRSGTLQRQVVEAMTTNETSFFRDIHPFETLRRQILPELLRLRAGERALNVWCGAASSGQEIYSLAMLLREHFPELLGWRVRLLATDISREMILRCREGRYSQLEVNRGLPAAMLVKYFERVDMDWRLKETIRQMVEFREMNLAASWPGLPTMDLILLRNVLIYFDEATKRAILGRVHGALRGDGYLLLGGSETTLNLDARFDQVRLDRTLCYRVRGGDGGGRI</sequence>
<dbReference type="InterPro" id="IPR029063">
    <property type="entry name" value="SAM-dependent_MTases_sf"/>
</dbReference>
<dbReference type="InterPro" id="IPR022642">
    <property type="entry name" value="CheR_C"/>
</dbReference>
<comment type="catalytic activity">
    <reaction evidence="1">
        <text>L-glutamyl-[protein] + S-adenosyl-L-methionine = [protein]-L-glutamate 5-O-methyl ester + S-adenosyl-L-homocysteine</text>
        <dbReference type="Rhea" id="RHEA:24452"/>
        <dbReference type="Rhea" id="RHEA-COMP:10208"/>
        <dbReference type="Rhea" id="RHEA-COMP:10311"/>
        <dbReference type="ChEBI" id="CHEBI:29973"/>
        <dbReference type="ChEBI" id="CHEBI:57856"/>
        <dbReference type="ChEBI" id="CHEBI:59789"/>
        <dbReference type="ChEBI" id="CHEBI:82795"/>
        <dbReference type="EC" id="2.1.1.80"/>
    </reaction>
</comment>